<keyword evidence="3" id="KW-0472">Membrane</keyword>
<feature type="lipid moiety-binding region" description="S-diacylglycerol cysteine" evidence="7">
    <location>
        <position position="20"/>
    </location>
</feature>
<keyword evidence="10" id="KW-1185">Reference proteome</keyword>
<dbReference type="OrthoDB" id="9812878at2"/>
<dbReference type="Pfam" id="PF03180">
    <property type="entry name" value="Lipoprotein_9"/>
    <property type="match status" value="1"/>
</dbReference>
<evidence type="ECO:0000256" key="2">
    <source>
        <dbReference type="ARBA" id="ARBA00022729"/>
    </source>
</evidence>
<evidence type="ECO:0000256" key="8">
    <source>
        <dbReference type="SAM" id="SignalP"/>
    </source>
</evidence>
<dbReference type="GeneID" id="66536913"/>
<dbReference type="STRING" id="2756.BFR44_09085"/>
<evidence type="ECO:0000256" key="4">
    <source>
        <dbReference type="ARBA" id="ARBA00023139"/>
    </source>
</evidence>
<dbReference type="Proteomes" id="UP000243591">
    <property type="component" value="Chromosome"/>
</dbReference>
<keyword evidence="2 8" id="KW-0732">Signal</keyword>
<dbReference type="GO" id="GO:0016020">
    <property type="term" value="C:membrane"/>
    <property type="evidence" value="ECO:0007669"/>
    <property type="project" value="UniProtKB-SubCell"/>
</dbReference>
<dbReference type="PIRSF" id="PIRSF002854">
    <property type="entry name" value="MetQ"/>
    <property type="match status" value="1"/>
</dbReference>
<evidence type="ECO:0000256" key="6">
    <source>
        <dbReference type="PIRNR" id="PIRNR002854"/>
    </source>
</evidence>
<evidence type="ECO:0000256" key="1">
    <source>
        <dbReference type="ARBA" id="ARBA00004635"/>
    </source>
</evidence>
<evidence type="ECO:0000256" key="5">
    <source>
        <dbReference type="ARBA" id="ARBA00023288"/>
    </source>
</evidence>
<dbReference type="AlphaFoldDB" id="A0A1D2KKT3"/>
<dbReference type="KEGG" id="bths:CNY62_08220"/>
<protein>
    <recommendedName>
        <fullName evidence="6">Lipoprotein</fullName>
    </recommendedName>
</protein>
<accession>A0A1D2KKT3</accession>
<organism evidence="9 10">
    <name type="scientific">Brochothrix thermosphacta</name>
    <name type="common">Microbacterium thermosphactum</name>
    <dbReference type="NCBI Taxonomy" id="2756"/>
    <lineage>
        <taxon>Bacteria</taxon>
        <taxon>Bacillati</taxon>
        <taxon>Bacillota</taxon>
        <taxon>Bacilli</taxon>
        <taxon>Bacillales</taxon>
        <taxon>Listeriaceae</taxon>
        <taxon>Brochothrix</taxon>
    </lineage>
</organism>
<keyword evidence="4" id="KW-0564">Palmitate</keyword>
<proteinExistence type="inferred from homology"/>
<reference evidence="9 10" key="1">
    <citation type="submission" date="2017-09" db="EMBL/GenBank/DDBJ databases">
        <title>Complete Genome Sequences of Two Strains of the Meat Spoilage Bacterium Brochothrix thermosphacta Isolated from Ground Chicken.</title>
        <authorList>
            <person name="Paoli G.C."/>
            <person name="Wijey C."/>
            <person name="Chen C.-Y."/>
            <person name="Nguyen L."/>
            <person name="Yan X."/>
            <person name="Irwin P.L."/>
        </authorList>
    </citation>
    <scope>NUCLEOTIDE SEQUENCE [LARGE SCALE GENOMIC DNA]</scope>
    <source>
        <strain evidence="9 10">BI</strain>
    </source>
</reference>
<feature type="signal peptide" evidence="8">
    <location>
        <begin position="1"/>
        <end position="18"/>
    </location>
</feature>
<dbReference type="SUPFAM" id="SSF53850">
    <property type="entry name" value="Periplasmic binding protein-like II"/>
    <property type="match status" value="1"/>
</dbReference>
<comment type="subcellular location">
    <subcellularLocation>
        <location evidence="1">Membrane</location>
        <topology evidence="1">Lipid-anchor</topology>
    </subcellularLocation>
</comment>
<comment type="similarity">
    <text evidence="6">Belongs to the nlpA lipoprotein family.</text>
</comment>
<dbReference type="PANTHER" id="PTHR30429">
    <property type="entry name" value="D-METHIONINE-BINDING LIPOPROTEIN METQ"/>
    <property type="match status" value="1"/>
</dbReference>
<dbReference type="EMBL" id="CP023483">
    <property type="protein sequence ID" value="ATF26363.1"/>
    <property type="molecule type" value="Genomic_DNA"/>
</dbReference>
<evidence type="ECO:0000313" key="10">
    <source>
        <dbReference type="Proteomes" id="UP000243591"/>
    </source>
</evidence>
<feature type="chain" id="PRO_5038412465" description="Lipoprotein" evidence="8">
    <location>
        <begin position="19"/>
        <end position="274"/>
    </location>
</feature>
<dbReference type="InterPro" id="IPR004872">
    <property type="entry name" value="Lipoprotein_NlpA"/>
</dbReference>
<sequence length="274" mass="30290">MKKIILGLVSVILLVVLAACGNSEAGKDKEKETTLVIGASNVPHAEILEKAKPILEKEGVKLDIKKYQDYILPNKNLADGEIDANYFQHIPFLDLSNKENKTDLVNAGKIHIEPFGIYSSKYKSVGDVKEGSTILISNNVAEHGRILMLLEKKGLVKIKDSVDNKVNATLKDIDNVKKLKFLNQIDPGLLAKAYQNDEADLYAINTNYALDAGLKPKDDALILEDSDSPYANIIAVKKEDENKPAIKKLVKVLHSKEIQDFITEKYKGAVLPVK</sequence>
<dbReference type="PROSITE" id="PS51257">
    <property type="entry name" value="PROKAR_LIPOPROTEIN"/>
    <property type="match status" value="1"/>
</dbReference>
<gene>
    <name evidence="9" type="ORF">CNY62_08220</name>
</gene>
<evidence type="ECO:0000313" key="9">
    <source>
        <dbReference type="EMBL" id="ATF26363.1"/>
    </source>
</evidence>
<dbReference type="RefSeq" id="WP_029090732.1">
    <property type="nucleotide sequence ID" value="NZ_CBCPHX010000002.1"/>
</dbReference>
<dbReference type="PANTHER" id="PTHR30429:SF0">
    <property type="entry name" value="METHIONINE-BINDING LIPOPROTEIN METQ"/>
    <property type="match status" value="1"/>
</dbReference>
<keyword evidence="5 6" id="KW-0449">Lipoprotein</keyword>
<evidence type="ECO:0000256" key="3">
    <source>
        <dbReference type="ARBA" id="ARBA00023136"/>
    </source>
</evidence>
<dbReference type="Gene3D" id="3.40.190.10">
    <property type="entry name" value="Periplasmic binding protein-like II"/>
    <property type="match status" value="2"/>
</dbReference>
<name>A0A1D2KKT3_BROTH</name>
<evidence type="ECO:0000256" key="7">
    <source>
        <dbReference type="PIRSR" id="PIRSR002854-1"/>
    </source>
</evidence>